<evidence type="ECO:0000256" key="1">
    <source>
        <dbReference type="SAM" id="MobiDB-lite"/>
    </source>
</evidence>
<feature type="region of interest" description="Disordered" evidence="1">
    <location>
        <begin position="117"/>
        <end position="332"/>
    </location>
</feature>
<feature type="compositionally biased region" description="Polar residues" evidence="1">
    <location>
        <begin position="77"/>
        <end position="92"/>
    </location>
</feature>
<feature type="region of interest" description="Disordered" evidence="1">
    <location>
        <begin position="28"/>
        <end position="105"/>
    </location>
</feature>
<protein>
    <submittedName>
        <fullName evidence="2">Uncharacterized protein</fullName>
    </submittedName>
</protein>
<keyword evidence="3" id="KW-1185">Reference proteome</keyword>
<reference evidence="2 3" key="1">
    <citation type="journal article" date="2016" name="Nat. Commun.">
        <title>Ectomycorrhizal ecology is imprinted in the genome of the dominant symbiotic fungus Cenococcum geophilum.</title>
        <authorList>
            <consortium name="DOE Joint Genome Institute"/>
            <person name="Peter M."/>
            <person name="Kohler A."/>
            <person name="Ohm R.A."/>
            <person name="Kuo A."/>
            <person name="Krutzmann J."/>
            <person name="Morin E."/>
            <person name="Arend M."/>
            <person name="Barry K.W."/>
            <person name="Binder M."/>
            <person name="Choi C."/>
            <person name="Clum A."/>
            <person name="Copeland A."/>
            <person name="Grisel N."/>
            <person name="Haridas S."/>
            <person name="Kipfer T."/>
            <person name="LaButti K."/>
            <person name="Lindquist E."/>
            <person name="Lipzen A."/>
            <person name="Maire R."/>
            <person name="Meier B."/>
            <person name="Mihaltcheva S."/>
            <person name="Molinier V."/>
            <person name="Murat C."/>
            <person name="Poggeler S."/>
            <person name="Quandt C.A."/>
            <person name="Sperisen C."/>
            <person name="Tritt A."/>
            <person name="Tisserant E."/>
            <person name="Crous P.W."/>
            <person name="Henrissat B."/>
            <person name="Nehls U."/>
            <person name="Egli S."/>
            <person name="Spatafora J.W."/>
            <person name="Grigoriev I.V."/>
            <person name="Martin F.M."/>
        </authorList>
    </citation>
    <scope>NUCLEOTIDE SEQUENCE [LARGE SCALE GENOMIC DNA]</scope>
    <source>
        <strain evidence="2 3">CBS 207.34</strain>
    </source>
</reference>
<name>A0A8E2EYM9_9PEZI</name>
<feature type="compositionally biased region" description="Basic and acidic residues" evidence="1">
    <location>
        <begin position="166"/>
        <end position="186"/>
    </location>
</feature>
<evidence type="ECO:0000313" key="2">
    <source>
        <dbReference type="EMBL" id="OCL07080.1"/>
    </source>
</evidence>
<feature type="compositionally biased region" description="Polar residues" evidence="1">
    <location>
        <begin position="261"/>
        <end position="274"/>
    </location>
</feature>
<dbReference type="Proteomes" id="UP000250140">
    <property type="component" value="Unassembled WGS sequence"/>
</dbReference>
<accession>A0A8E2EYM9</accession>
<dbReference type="AlphaFoldDB" id="A0A8E2EYM9"/>
<evidence type="ECO:0000313" key="3">
    <source>
        <dbReference type="Proteomes" id="UP000250140"/>
    </source>
</evidence>
<sequence length="560" mass="59643">MSPPEPNAAIPPRIPKLAVRARALVDQDSISTSSSAEPKKSEDGTVASSSKTLDAISLISAPSTSSDPPTIPDRRSSVSQTSTQDASRGTPTKGQKKKKGNSMFGFLTLKEPSQSALEHFAEHQRKQAAEKGGNMGAVGIPGVSMQKLPPTVPKVNSKWDGIPESLKAKEAAQKKRESFLNSEKPKLKSIGSPDGSVVTFESSGSRNPPNSIASSSDLSSRSARRPSHSTSTSSEGGQPKGKSKRFISPPAFDPSAAGLKTRTSLKSPSMTSLPEISYFFPDEPGASTTNTEAKPSGVSPPASSDLLQRPSNPKDAKRAPRPTSLQMSDNLDDIAWARSPTLVEFQTGHDGVDTQAVLKRISNVHQGFLAGEAQEMRLPGEEEEKEEDEVSELEVDQQGTISITSRTRPTSYGGHPVTPTTTNFSRPLSYHPSIEPLTSPLSPTTVSTLHSTSLKTPTIPEAPATDCATSNVSPTRRNMHLRNVSTDDTISIAGSVATSVAPSEMSAQWFRSPRERLGLGGRIKKNDTLPWENDNDGDELGSSQGKKKKGRLSMFVKGAS</sequence>
<dbReference type="OrthoDB" id="4117770at2759"/>
<feature type="compositionally biased region" description="Polar residues" evidence="1">
    <location>
        <begin position="301"/>
        <end position="311"/>
    </location>
</feature>
<feature type="compositionally biased region" description="Basic and acidic residues" evidence="1">
    <location>
        <begin position="119"/>
        <end position="129"/>
    </location>
</feature>
<dbReference type="EMBL" id="KV749929">
    <property type="protein sequence ID" value="OCL07080.1"/>
    <property type="molecule type" value="Genomic_DNA"/>
</dbReference>
<feature type="compositionally biased region" description="Low complexity" evidence="1">
    <location>
        <begin position="208"/>
        <end position="221"/>
    </location>
</feature>
<feature type="compositionally biased region" description="Low complexity" evidence="1">
    <location>
        <begin position="59"/>
        <end position="68"/>
    </location>
</feature>
<organism evidence="2 3">
    <name type="scientific">Glonium stellatum</name>
    <dbReference type="NCBI Taxonomy" id="574774"/>
    <lineage>
        <taxon>Eukaryota</taxon>
        <taxon>Fungi</taxon>
        <taxon>Dikarya</taxon>
        <taxon>Ascomycota</taxon>
        <taxon>Pezizomycotina</taxon>
        <taxon>Dothideomycetes</taxon>
        <taxon>Pleosporomycetidae</taxon>
        <taxon>Gloniales</taxon>
        <taxon>Gloniaceae</taxon>
        <taxon>Glonium</taxon>
    </lineage>
</organism>
<gene>
    <name evidence="2" type="ORF">AOQ84DRAFT_65227</name>
</gene>
<proteinExistence type="predicted"/>
<feature type="region of interest" description="Disordered" evidence="1">
    <location>
        <begin position="520"/>
        <end position="560"/>
    </location>
</feature>